<evidence type="ECO:0000313" key="4">
    <source>
        <dbReference type="Proteomes" id="UP000036449"/>
    </source>
</evidence>
<keyword evidence="4" id="KW-1185">Reference proteome</keyword>
<evidence type="ECO:0000313" key="3">
    <source>
        <dbReference type="EMBL" id="KMO44278.1"/>
    </source>
</evidence>
<evidence type="ECO:0000256" key="1">
    <source>
        <dbReference type="SAM" id="MobiDB-lite"/>
    </source>
</evidence>
<protein>
    <submittedName>
        <fullName evidence="3">Uncharacterized protein</fullName>
    </submittedName>
</protein>
<evidence type="ECO:0000256" key="2">
    <source>
        <dbReference type="SAM" id="SignalP"/>
    </source>
</evidence>
<dbReference type="EMBL" id="LABZ01000024">
    <property type="protein sequence ID" value="KMO44278.1"/>
    <property type="molecule type" value="Genomic_DNA"/>
</dbReference>
<comment type="caution">
    <text evidence="3">The sequence shown here is derived from an EMBL/GenBank/DDBJ whole genome shotgun (WGS) entry which is preliminary data.</text>
</comment>
<proteinExistence type="predicted"/>
<name>A0A0J6TF13_9HYPH</name>
<feature type="signal peptide" evidence="2">
    <location>
        <begin position="1"/>
        <end position="29"/>
    </location>
</feature>
<reference evidence="3 4" key="1">
    <citation type="submission" date="2015-03" db="EMBL/GenBank/DDBJ databases">
        <title>Genome sequencing of Methylobacterium tarhaniae DSM 25844.</title>
        <authorList>
            <person name="Chaudhry V."/>
            <person name="Patil P.B."/>
        </authorList>
    </citation>
    <scope>NUCLEOTIDE SEQUENCE [LARGE SCALE GENOMIC DNA]</scope>
    <source>
        <strain evidence="3 4">DSM 25844</strain>
    </source>
</reference>
<organism evidence="3 4">
    <name type="scientific">Methylobacterium tarhaniae</name>
    <dbReference type="NCBI Taxonomy" id="1187852"/>
    <lineage>
        <taxon>Bacteria</taxon>
        <taxon>Pseudomonadati</taxon>
        <taxon>Pseudomonadota</taxon>
        <taxon>Alphaproteobacteria</taxon>
        <taxon>Hyphomicrobiales</taxon>
        <taxon>Methylobacteriaceae</taxon>
        <taxon>Methylobacterium</taxon>
    </lineage>
</organism>
<dbReference type="AlphaFoldDB" id="A0A0J6TF13"/>
<accession>A0A0J6TF13</accession>
<dbReference type="Proteomes" id="UP000036449">
    <property type="component" value="Unassembled WGS sequence"/>
</dbReference>
<keyword evidence="2" id="KW-0732">Signal</keyword>
<gene>
    <name evidence="3" type="ORF">VQ03_04125</name>
</gene>
<feature type="region of interest" description="Disordered" evidence="1">
    <location>
        <begin position="30"/>
        <end position="78"/>
    </location>
</feature>
<dbReference type="PATRIC" id="fig|1187852.3.peg.3371"/>
<feature type="chain" id="PRO_5005282043" evidence="2">
    <location>
        <begin position="30"/>
        <end position="94"/>
    </location>
</feature>
<sequence>MRRPSMRALTVQVTVAAALVLGTAGAALARNNDSGSGLSPYAGLNGNDRSAGVNNGNFRQPRYDPYLRTYGRPPAGYGYGYRPAPPPGYYGYPY</sequence>